<dbReference type="InterPro" id="IPR000602">
    <property type="entry name" value="Glyco_hydro_38_N"/>
</dbReference>
<name>A0A8J3RL41_9ACTN</name>
<dbReference type="GO" id="GO:0004559">
    <property type="term" value="F:alpha-mannosidase activity"/>
    <property type="evidence" value="ECO:0007669"/>
    <property type="project" value="InterPro"/>
</dbReference>
<feature type="domain" description="Glycosyl hydrolase family 38 C-terminal" evidence="4">
    <location>
        <begin position="589"/>
        <end position="790"/>
    </location>
</feature>
<accession>A0A8J3RL41</accession>
<sequence length="960" mass="101185">MRHTSHTTPDPAGHAPGPEIVVVPHTHWDREWYLPFQRFRLGLVRMLDEVLDTMAADPGYRFTMDGQLAALEDYLEIRPERLPQVTALVTEGRLAAGPWLILADEFLCSGETLIRNLEYGVRGADALGGAMRVGYLPDQFGHCAQMPQILRQAGFEHACLWRGVPARLDRDAFAWVGADGTAIRTQYLPGGYGNAVALFSGPAEALPDRLAAFTETLRPWHPDGPLLAMYGADHTAPAADITAAGLRLATLGEYVTAQDPSTAGLPALTGELRSHARANILPGVISARVPAKRAMAHAERVVTRYAEPLAARWLPGDTAAARLLDLAWRRLIACSGHDSITGCGADDTAQQVAARIAEAGQIGQAVVDMVGASLAAQAPRDHIVVVNPSPVARTALVLADLPESRARLLAPGGEPVPLQRLELAPTLLDETVMDDLTRLLGRVHERELFGLQIVSWSAPGPASDAPPDASATFAEGAVPGIPATFSIVVGRHATTGYDYADLRRAVLEAAASRPGPWLVQTLAEPVVTVAARVTVPPLGRTVLASAPWTAAGTPEPAENAASPGDTGNADDLPSTLTGDTAPAAGGAVLDNGLLRVTVAPDGSLSLRSGGSEVHGVGRVVDGGDAGDTYNHAPPRHDVLADAPSSVEIESVYAGPLVSVLEIRRTYDWPVESSEDGRAATTETVAVTTRAELRAGEPYLRLETSFDNRTRDHRVRWHAPLPRAAAESFAEGQLAVVRRGLTAEGGCGEKPLPTYPAEGFVAAGGLAVLLDQVTEYELTGGELALTLLRSVGHLSRNRNAYRDEPAGPQLPTPDAQCPGPTGMRFAVLLHDGSWDEAGLPRLAEEYRHELLAVPGSGGTPPGGTAPAPARAQDASSGPPDAPLEVEGTGVLLTALRERDGALELRVVAEHPAATEAVVRGPFTAARRAGILGTAGERLEITGGAVRLPLRPFEIATVHLTR</sequence>
<evidence type="ECO:0008006" key="7">
    <source>
        <dbReference type="Google" id="ProtNLM"/>
    </source>
</evidence>
<evidence type="ECO:0000256" key="1">
    <source>
        <dbReference type="ARBA" id="ARBA00009792"/>
    </source>
</evidence>
<gene>
    <name evidence="5" type="ORF">Plo01_33340</name>
</gene>
<reference evidence="5 6" key="1">
    <citation type="submission" date="2021-01" db="EMBL/GenBank/DDBJ databases">
        <title>Whole genome shotgun sequence of Planobispora longispora NBRC 13918.</title>
        <authorList>
            <person name="Komaki H."/>
            <person name="Tamura T."/>
        </authorList>
    </citation>
    <scope>NUCLEOTIDE SEQUENCE [LARGE SCALE GENOMIC DNA]</scope>
    <source>
        <strain evidence="5 6">NBRC 13918</strain>
    </source>
</reference>
<feature type="domain" description="Glycoside hydrolase family 38 N-terminal" evidence="3">
    <location>
        <begin position="20"/>
        <end position="233"/>
    </location>
</feature>
<feature type="region of interest" description="Disordered" evidence="2">
    <location>
        <begin position="604"/>
        <end position="631"/>
    </location>
</feature>
<dbReference type="InterPro" id="IPR037094">
    <property type="entry name" value="Glyco_hydro_38_cen_sf"/>
</dbReference>
<feature type="compositionally biased region" description="Low complexity" evidence="2">
    <location>
        <begin position="861"/>
        <end position="870"/>
    </location>
</feature>
<dbReference type="PANTHER" id="PTHR46017">
    <property type="entry name" value="ALPHA-MANNOSIDASE 2C1"/>
    <property type="match status" value="1"/>
</dbReference>
<dbReference type="SUPFAM" id="SSF74650">
    <property type="entry name" value="Galactose mutarotase-like"/>
    <property type="match status" value="1"/>
</dbReference>
<evidence type="ECO:0000259" key="3">
    <source>
        <dbReference type="Pfam" id="PF01074"/>
    </source>
</evidence>
<proteinExistence type="inferred from homology"/>
<dbReference type="Pfam" id="PF01074">
    <property type="entry name" value="Glyco_hydro_38N"/>
    <property type="match status" value="1"/>
</dbReference>
<dbReference type="RefSeq" id="WP_203891477.1">
    <property type="nucleotide sequence ID" value="NZ_BOOH01000023.1"/>
</dbReference>
<dbReference type="InterPro" id="IPR011682">
    <property type="entry name" value="Glyco_hydro_38_C"/>
</dbReference>
<dbReference type="Pfam" id="PF07748">
    <property type="entry name" value="Glyco_hydro_38C"/>
    <property type="match status" value="1"/>
</dbReference>
<feature type="region of interest" description="Disordered" evidence="2">
    <location>
        <begin position="547"/>
        <end position="583"/>
    </location>
</feature>
<feature type="region of interest" description="Disordered" evidence="2">
    <location>
        <begin position="852"/>
        <end position="882"/>
    </location>
</feature>
<dbReference type="AlphaFoldDB" id="A0A8J3RL41"/>
<dbReference type="SUPFAM" id="SSF88713">
    <property type="entry name" value="Glycoside hydrolase/deacetylase"/>
    <property type="match status" value="1"/>
</dbReference>
<comment type="caution">
    <text evidence="5">The sequence shown here is derived from an EMBL/GenBank/DDBJ whole genome shotgun (WGS) entry which is preliminary data.</text>
</comment>
<feature type="region of interest" description="Disordered" evidence="2">
    <location>
        <begin position="798"/>
        <end position="817"/>
    </location>
</feature>
<dbReference type="Gene3D" id="1.20.1270.50">
    <property type="entry name" value="Glycoside hydrolase family 38, central domain"/>
    <property type="match status" value="1"/>
</dbReference>
<dbReference type="GO" id="GO:0030246">
    <property type="term" value="F:carbohydrate binding"/>
    <property type="evidence" value="ECO:0007669"/>
    <property type="project" value="InterPro"/>
</dbReference>
<evidence type="ECO:0000313" key="5">
    <source>
        <dbReference type="EMBL" id="GIH76905.1"/>
    </source>
</evidence>
<keyword evidence="6" id="KW-1185">Reference proteome</keyword>
<dbReference type="InterPro" id="IPR027291">
    <property type="entry name" value="Glyco_hydro_38_N_sf"/>
</dbReference>
<organism evidence="5 6">
    <name type="scientific">Planobispora longispora</name>
    <dbReference type="NCBI Taxonomy" id="28887"/>
    <lineage>
        <taxon>Bacteria</taxon>
        <taxon>Bacillati</taxon>
        <taxon>Actinomycetota</taxon>
        <taxon>Actinomycetes</taxon>
        <taxon>Streptosporangiales</taxon>
        <taxon>Streptosporangiaceae</taxon>
        <taxon>Planobispora</taxon>
    </lineage>
</organism>
<dbReference type="InterPro" id="IPR011330">
    <property type="entry name" value="Glyco_hydro/deAcase_b/a-brl"/>
</dbReference>
<comment type="similarity">
    <text evidence="1">Belongs to the glycosyl hydrolase 38 family.</text>
</comment>
<dbReference type="PANTHER" id="PTHR46017:SF2">
    <property type="entry name" value="MANNOSYLGLYCERATE HYDROLASE"/>
    <property type="match status" value="1"/>
</dbReference>
<protein>
    <recommendedName>
        <fullName evidence="7">Alpha-mannosidase</fullName>
    </recommendedName>
</protein>
<dbReference type="InterPro" id="IPR011013">
    <property type="entry name" value="Gal_mutarotase_sf_dom"/>
</dbReference>
<evidence type="ECO:0000313" key="6">
    <source>
        <dbReference type="Proteomes" id="UP000616724"/>
    </source>
</evidence>
<evidence type="ECO:0000259" key="4">
    <source>
        <dbReference type="Pfam" id="PF07748"/>
    </source>
</evidence>
<dbReference type="Proteomes" id="UP000616724">
    <property type="component" value="Unassembled WGS sequence"/>
</dbReference>
<dbReference type="GO" id="GO:0006013">
    <property type="term" value="P:mannose metabolic process"/>
    <property type="evidence" value="ECO:0007669"/>
    <property type="project" value="InterPro"/>
</dbReference>
<dbReference type="Gene3D" id="3.20.110.10">
    <property type="entry name" value="Glycoside hydrolase 38, N terminal domain"/>
    <property type="match status" value="1"/>
</dbReference>
<dbReference type="EMBL" id="BOOH01000023">
    <property type="protein sequence ID" value="GIH76905.1"/>
    <property type="molecule type" value="Genomic_DNA"/>
</dbReference>
<dbReference type="Gene3D" id="2.70.98.30">
    <property type="entry name" value="Golgi alpha-mannosidase II, domain 4"/>
    <property type="match status" value="1"/>
</dbReference>
<evidence type="ECO:0000256" key="2">
    <source>
        <dbReference type="SAM" id="MobiDB-lite"/>
    </source>
</evidence>
<dbReference type="GO" id="GO:0009313">
    <property type="term" value="P:oligosaccharide catabolic process"/>
    <property type="evidence" value="ECO:0007669"/>
    <property type="project" value="TreeGrafter"/>
</dbReference>